<reference evidence="2 3" key="1">
    <citation type="submission" date="2018-10" db="EMBL/GenBank/DDBJ databases">
        <title>Genome assembly for a Yunnan-Guizhou Plateau 3E fish, Anabarilius grahami (Regan), and its evolutionary and genetic applications.</title>
        <authorList>
            <person name="Jiang W."/>
        </authorList>
    </citation>
    <scope>NUCLEOTIDE SEQUENCE [LARGE SCALE GENOMIC DNA]</scope>
    <source>
        <strain evidence="2">AG-KIZ</strain>
        <tissue evidence="2">Muscle</tissue>
    </source>
</reference>
<gene>
    <name evidence="2" type="ORF">DPX16_3800</name>
</gene>
<sequence>MSSSTSPMIAATVKPQHKQGPEPPGRDADSSSLGKSAKREQSKQQTNTQQCPQALFRKLEETKLCITDVYEEVGKFKVKMLQQKEDSFFGYHTKQLMNKQVLPQRSKQQKDFLKLYDSVIAYIDKWFDFSSENMMMKLKLISLHEELSFTDLEQVAVFLKMTETESMNQL</sequence>
<keyword evidence="3" id="KW-1185">Reference proteome</keyword>
<dbReference type="Proteomes" id="UP000281406">
    <property type="component" value="Unassembled WGS sequence"/>
</dbReference>
<accession>A0A3N0XHK2</accession>
<protein>
    <submittedName>
        <fullName evidence="2">Uncharacterized protein</fullName>
    </submittedName>
</protein>
<proteinExistence type="predicted"/>
<evidence type="ECO:0000313" key="3">
    <source>
        <dbReference type="Proteomes" id="UP000281406"/>
    </source>
</evidence>
<evidence type="ECO:0000313" key="2">
    <source>
        <dbReference type="EMBL" id="ROI15899.1"/>
    </source>
</evidence>
<feature type="region of interest" description="Disordered" evidence="1">
    <location>
        <begin position="1"/>
        <end position="50"/>
    </location>
</feature>
<comment type="caution">
    <text evidence="2">The sequence shown here is derived from an EMBL/GenBank/DDBJ whole genome shotgun (WGS) entry which is preliminary data.</text>
</comment>
<evidence type="ECO:0000256" key="1">
    <source>
        <dbReference type="SAM" id="MobiDB-lite"/>
    </source>
</evidence>
<dbReference type="AlphaFoldDB" id="A0A3N0XHK2"/>
<name>A0A3N0XHK2_ANAGA</name>
<dbReference type="EMBL" id="RJVU01077530">
    <property type="protein sequence ID" value="ROI15899.1"/>
    <property type="molecule type" value="Genomic_DNA"/>
</dbReference>
<organism evidence="2 3">
    <name type="scientific">Anabarilius grahami</name>
    <name type="common">Kanglang fish</name>
    <name type="synonym">Barilius grahami</name>
    <dbReference type="NCBI Taxonomy" id="495550"/>
    <lineage>
        <taxon>Eukaryota</taxon>
        <taxon>Metazoa</taxon>
        <taxon>Chordata</taxon>
        <taxon>Craniata</taxon>
        <taxon>Vertebrata</taxon>
        <taxon>Euteleostomi</taxon>
        <taxon>Actinopterygii</taxon>
        <taxon>Neopterygii</taxon>
        <taxon>Teleostei</taxon>
        <taxon>Ostariophysi</taxon>
        <taxon>Cypriniformes</taxon>
        <taxon>Xenocyprididae</taxon>
        <taxon>Xenocypridinae</taxon>
        <taxon>Xenocypridinae incertae sedis</taxon>
        <taxon>Anabarilius</taxon>
    </lineage>
</organism>